<keyword evidence="2" id="KW-0812">Transmembrane</keyword>
<dbReference type="RefSeq" id="WP_256943976.1">
    <property type="nucleotide sequence ID" value="NZ_CP159204.1"/>
</dbReference>
<sequence>MGATTAETADASPDADGAPDGDSETEVATALADVTTRETNRWRGVTALSLLAAAVGTASGSPTALLIAVLGVAYAAYGALFAAPSPSLAVERTVHADDPEPGDEVEVTLSVTNDGAFRPDLRVVDDVPAGVEVVDGSPRLATALRAGKTATLRYTVEMRRGEHDFDAVQVRARDLSGARESEATVHTASTVASVPPLPELSSFPLREQTVQRVGRVPTSQGGSGVEFHASREYRSGDPLSRVDWKRLARTGDLSTVQYREERAATVVAVVDGRDAAHVADADGENAVEYGVEAAGAVSSALLDAGNRVGVAAFGPHWEWLAPGSGRDHRARLRDALARGRGFAAREPDRRFLGALVFRRLRKHLPADAQVVFCSPLADDDAAEYVRRLEAGGNPVTVVSPDVTGSETLGQQVARVERATRIRSLRRAGVRVVDWPADESLPVAVATATRGWSQ</sequence>
<evidence type="ECO:0000259" key="4">
    <source>
        <dbReference type="Pfam" id="PF01882"/>
    </source>
</evidence>
<dbReference type="PANTHER" id="PTHR33608:SF6">
    <property type="entry name" value="BLL2464 PROTEIN"/>
    <property type="match status" value="1"/>
</dbReference>
<keyword evidence="2" id="KW-1133">Transmembrane helix</keyword>
<dbReference type="Pfam" id="PF01345">
    <property type="entry name" value="DUF11"/>
    <property type="match status" value="1"/>
</dbReference>
<dbReference type="PANTHER" id="PTHR33608">
    <property type="entry name" value="BLL2464 PROTEIN"/>
    <property type="match status" value="1"/>
</dbReference>
<accession>A0AAU8CGG1</accession>
<name>A0AAU8CGG1_9EURY</name>
<dbReference type="GeneID" id="91108854"/>
<protein>
    <submittedName>
        <fullName evidence="5">DUF58 domain-containing protein</fullName>
    </submittedName>
</protein>
<evidence type="ECO:0000259" key="3">
    <source>
        <dbReference type="Pfam" id="PF01345"/>
    </source>
</evidence>
<feature type="region of interest" description="Disordered" evidence="1">
    <location>
        <begin position="1"/>
        <end position="24"/>
    </location>
</feature>
<dbReference type="Pfam" id="PF01882">
    <property type="entry name" value="DUF58"/>
    <property type="match status" value="1"/>
</dbReference>
<dbReference type="InterPro" id="IPR001434">
    <property type="entry name" value="OmcB-like_DUF11"/>
</dbReference>
<dbReference type="EMBL" id="CP159204">
    <property type="protein sequence ID" value="XCF17713.1"/>
    <property type="molecule type" value="Genomic_DNA"/>
</dbReference>
<gene>
    <name evidence="5" type="ORF">ABSL23_06855</name>
</gene>
<reference evidence="5" key="1">
    <citation type="submission" date="2024-06" db="EMBL/GenBank/DDBJ databases">
        <title>Genome Sequence of an extremely halophilic archaeon isolated from Permian era halite, Salado Formation, Carlsbad, New Mexico: Halobacterium sp. strain NMX12-1.</title>
        <authorList>
            <person name="Sotoa L."/>
            <person name="DasSarma P."/>
            <person name="Anton B.P."/>
            <person name="Vincze T."/>
            <person name="Verma I."/>
            <person name="Eralp B."/>
            <person name="Powers D.W."/>
            <person name="Dozier B.L."/>
            <person name="Roberts R.J."/>
            <person name="DasSarma S."/>
        </authorList>
    </citation>
    <scope>NUCLEOTIDE SEQUENCE</scope>
    <source>
        <strain evidence="5">NMX12-1</strain>
    </source>
</reference>
<dbReference type="AlphaFoldDB" id="A0AAU8CGG1"/>
<feature type="domain" description="DUF58" evidence="4">
    <location>
        <begin position="230"/>
        <end position="392"/>
    </location>
</feature>
<dbReference type="KEGG" id="hanx:ABSL23_06855"/>
<feature type="transmembrane region" description="Helical" evidence="2">
    <location>
        <begin position="47"/>
        <end position="77"/>
    </location>
</feature>
<keyword evidence="2" id="KW-0472">Membrane</keyword>
<feature type="domain" description="DUF11" evidence="3">
    <location>
        <begin position="88"/>
        <end position="158"/>
    </location>
</feature>
<evidence type="ECO:0000256" key="1">
    <source>
        <dbReference type="SAM" id="MobiDB-lite"/>
    </source>
</evidence>
<proteinExistence type="predicted"/>
<evidence type="ECO:0000256" key="2">
    <source>
        <dbReference type="SAM" id="Phobius"/>
    </source>
</evidence>
<organism evidence="5">
    <name type="scientific">Halobacterium sp. NMX12-1</name>
    <dbReference type="NCBI Taxonomy" id="3166650"/>
    <lineage>
        <taxon>Archaea</taxon>
        <taxon>Methanobacteriati</taxon>
        <taxon>Methanobacteriota</taxon>
        <taxon>Stenosarchaea group</taxon>
        <taxon>Halobacteria</taxon>
        <taxon>Halobacteriales</taxon>
        <taxon>Halobacteriaceae</taxon>
        <taxon>Halobacterium</taxon>
    </lineage>
</organism>
<dbReference type="InterPro" id="IPR002881">
    <property type="entry name" value="DUF58"/>
</dbReference>
<evidence type="ECO:0000313" key="5">
    <source>
        <dbReference type="EMBL" id="XCF17713.1"/>
    </source>
</evidence>